<accession>A0ABU3BM94</accession>
<feature type="chain" id="PRO_5045960980" evidence="7">
    <location>
        <begin position="21"/>
        <end position="99"/>
    </location>
</feature>
<comment type="caution">
    <text evidence="8">The sequence shown here is derived from an EMBL/GenBank/DDBJ whole genome shotgun (WGS) entry which is preliminary data.</text>
</comment>
<name>A0ABU3BM94_9BACT</name>
<dbReference type="Pfam" id="PF03899">
    <property type="entry name" value="ATP-synt_I"/>
    <property type="match status" value="1"/>
</dbReference>
<keyword evidence="3 6" id="KW-0812">Transmembrane</keyword>
<evidence type="ECO:0000256" key="6">
    <source>
        <dbReference type="SAM" id="Phobius"/>
    </source>
</evidence>
<feature type="signal peptide" evidence="7">
    <location>
        <begin position="1"/>
        <end position="20"/>
    </location>
</feature>
<keyword evidence="9" id="KW-1185">Reference proteome</keyword>
<evidence type="ECO:0000256" key="7">
    <source>
        <dbReference type="SAM" id="SignalP"/>
    </source>
</evidence>
<gene>
    <name evidence="8" type="ORF">RM540_01445</name>
</gene>
<evidence type="ECO:0000256" key="2">
    <source>
        <dbReference type="ARBA" id="ARBA00022475"/>
    </source>
</evidence>
<proteinExistence type="predicted"/>
<dbReference type="RefSeq" id="WP_311661466.1">
    <property type="nucleotide sequence ID" value="NZ_JAVRHT010000001.1"/>
</dbReference>
<organism evidence="8 9">
    <name type="scientific">Rubrivirga litoralis</name>
    <dbReference type="NCBI Taxonomy" id="3075598"/>
    <lineage>
        <taxon>Bacteria</taxon>
        <taxon>Pseudomonadati</taxon>
        <taxon>Rhodothermota</taxon>
        <taxon>Rhodothermia</taxon>
        <taxon>Rhodothermales</taxon>
        <taxon>Rubricoccaceae</taxon>
        <taxon>Rubrivirga</taxon>
    </lineage>
</organism>
<evidence type="ECO:0000313" key="9">
    <source>
        <dbReference type="Proteomes" id="UP001267426"/>
    </source>
</evidence>
<dbReference type="Proteomes" id="UP001267426">
    <property type="component" value="Unassembled WGS sequence"/>
</dbReference>
<comment type="subcellular location">
    <subcellularLocation>
        <location evidence="1">Cell membrane</location>
        <topology evidence="1">Multi-pass membrane protein</topology>
    </subcellularLocation>
</comment>
<feature type="transmembrane region" description="Helical" evidence="6">
    <location>
        <begin position="36"/>
        <end position="60"/>
    </location>
</feature>
<evidence type="ECO:0000256" key="4">
    <source>
        <dbReference type="ARBA" id="ARBA00022989"/>
    </source>
</evidence>
<evidence type="ECO:0000256" key="1">
    <source>
        <dbReference type="ARBA" id="ARBA00004651"/>
    </source>
</evidence>
<sequence>MTPASSLLIGALLGAANAGAAAWTARRAATLDSQRAIQLVLGGMAVRMALVLVAFALVLATVPVHRGAFVGGLGLLFLVGLAAEVALVFGRTDRPRPEA</sequence>
<reference evidence="8 9" key="1">
    <citation type="submission" date="2023-09" db="EMBL/GenBank/DDBJ databases">
        <authorList>
            <person name="Rey-Velasco X."/>
        </authorList>
    </citation>
    <scope>NUCLEOTIDE SEQUENCE [LARGE SCALE GENOMIC DNA]</scope>
    <source>
        <strain evidence="8 9">F394</strain>
    </source>
</reference>
<dbReference type="EMBL" id="JAVRHT010000001">
    <property type="protein sequence ID" value="MDT0630397.1"/>
    <property type="molecule type" value="Genomic_DNA"/>
</dbReference>
<keyword evidence="2" id="KW-1003">Cell membrane</keyword>
<evidence type="ECO:0000313" key="8">
    <source>
        <dbReference type="EMBL" id="MDT0630397.1"/>
    </source>
</evidence>
<feature type="transmembrane region" description="Helical" evidence="6">
    <location>
        <begin position="67"/>
        <end position="89"/>
    </location>
</feature>
<keyword evidence="4 6" id="KW-1133">Transmembrane helix</keyword>
<dbReference type="InterPro" id="IPR005598">
    <property type="entry name" value="ATP_synth_I"/>
</dbReference>
<keyword evidence="7" id="KW-0732">Signal</keyword>
<keyword evidence="5 6" id="KW-0472">Membrane</keyword>
<evidence type="ECO:0000256" key="5">
    <source>
        <dbReference type="ARBA" id="ARBA00023136"/>
    </source>
</evidence>
<evidence type="ECO:0000256" key="3">
    <source>
        <dbReference type="ARBA" id="ARBA00022692"/>
    </source>
</evidence>
<protein>
    <submittedName>
        <fullName evidence="8">ATP synthase subunit I</fullName>
    </submittedName>
</protein>